<name>A0A7M1RTW9_9CAUD</name>
<organism evidence="2 3">
    <name type="scientific">uncultured phage cr4_1</name>
    <dbReference type="NCBI Taxonomy" id="2772084"/>
    <lineage>
        <taxon>Viruses</taxon>
        <taxon>Duplodnaviria</taxon>
        <taxon>Heunggongvirae</taxon>
        <taxon>Uroviricota</taxon>
        <taxon>Caudoviricetes</taxon>
        <taxon>Crassvirales</taxon>
        <taxon>Suoliviridae</taxon>
        <taxon>Loutivirinae</taxon>
        <taxon>Buorbuivirus</taxon>
        <taxon>Buorbuivirus hominis</taxon>
    </lineage>
</organism>
<keyword evidence="1" id="KW-0472">Membrane</keyword>
<dbReference type="EMBL" id="MT774400">
    <property type="protein sequence ID" value="QOR57139.1"/>
    <property type="molecule type" value="Genomic_DNA"/>
</dbReference>
<keyword evidence="1" id="KW-0812">Transmembrane</keyword>
<evidence type="ECO:0000313" key="3">
    <source>
        <dbReference type="Proteomes" id="UP000593850"/>
    </source>
</evidence>
<dbReference type="KEGG" id="vg:65131069"/>
<dbReference type="GeneID" id="65131069"/>
<protein>
    <submittedName>
        <fullName evidence="2">Shock protein B</fullName>
    </submittedName>
</protein>
<keyword evidence="3" id="KW-1185">Reference proteome</keyword>
<evidence type="ECO:0000313" key="2">
    <source>
        <dbReference type="EMBL" id="QOR57139.1"/>
    </source>
</evidence>
<dbReference type="Proteomes" id="UP000593850">
    <property type="component" value="Segment"/>
</dbReference>
<proteinExistence type="predicted"/>
<keyword evidence="1" id="KW-1133">Transmembrane helix</keyword>
<reference evidence="2 3" key="1">
    <citation type="submission" date="2020-07" db="EMBL/GenBank/DDBJ databases">
        <title>Taxonomic proposal: Crassvirales, a new order of highly abundant and diverse bacterial viruses.</title>
        <authorList>
            <person name="Shkoporov A.N."/>
            <person name="Stockdale S.R."/>
            <person name="Guerin E."/>
            <person name="Ross R.P."/>
            <person name="Hill C."/>
        </authorList>
    </citation>
    <scope>NUCLEOTIDE SEQUENCE [LARGE SCALE GENOMIC DNA]</scope>
</reference>
<sequence length="151" mass="17593">MENPERPNKAHIWAWIFAIVAFAFLASVLTYLFTDKIDNLFKPETVKQERTVNIDTIDTYAVPTIQDILDTRKHIKEYKRIDSVFLTMPDVILIDILLQHGTSLSNSDIVTIYESNKERYNNVMSGARVQQYKDSLDKYNNTKDTAFVQRE</sequence>
<dbReference type="RefSeq" id="YP_010112591.1">
    <property type="nucleotide sequence ID" value="NC_055893.1"/>
</dbReference>
<feature type="transmembrane region" description="Helical" evidence="1">
    <location>
        <begin position="12"/>
        <end position="33"/>
    </location>
</feature>
<accession>A0A7M1RTW9</accession>
<evidence type="ECO:0000256" key="1">
    <source>
        <dbReference type="SAM" id="Phobius"/>
    </source>
</evidence>